<dbReference type="EMBL" id="LSBJ02000001">
    <property type="protein sequence ID" value="OAQ74284.1"/>
    <property type="molecule type" value="Genomic_DNA"/>
</dbReference>
<proteinExistence type="predicted"/>
<evidence type="ECO:0000313" key="3">
    <source>
        <dbReference type="EMBL" id="OAQ74284.1"/>
    </source>
</evidence>
<dbReference type="Gene3D" id="3.90.1300.10">
    <property type="entry name" value="Amidase signature (AS) domain"/>
    <property type="match status" value="1"/>
</dbReference>
<dbReference type="GeneID" id="28845580"/>
<dbReference type="AlphaFoldDB" id="A0A179G8Z7"/>
<dbReference type="InterPro" id="IPR023631">
    <property type="entry name" value="Amidase_dom"/>
</dbReference>
<dbReference type="InterPro" id="IPR036928">
    <property type="entry name" value="AS_sf"/>
</dbReference>
<sequence length="587" mass="63597">MRSSLLSLLAASAAAAATTANTTANTTGRHGSDGLFEFTPNLIPKLENAGTDKLFPMKRCGGLKLEEATIDDMRKAMENGSLTSVQLVTCYMTRTFQTQQYINSVMQINPDVLAIAAQRDQERKQGKHCGPLHGIPFTVKDNIGTKDNLETTAGSWALLGSRVPRDAHVVAKLRAAGAVLFGKATLSEWADMRSNNYSEGYSGRGGQCRSAYNFTVNPGGSSSGSGVGVGANCIAFSLGTETDGSVINPAMRNSIVGFKPTVGLTSRAGVIPETEHQDSVGTFGRTVRDAVYAFDAIYGIDSRDNYTAAQKGKTPQGGYAQFLTNKKALKNATFGIPWKSFWVHADPEQQATLTSLVKLIESAGATIINNTEITNYETIVSPDGWNWDYGTTRGFPNESEYTYVKVDFYNNINKYLSELTNTNVRTIDDIIQYNFDNDGSEGGNPWPQGNPAWFSGQDGFLASQATKGEKNETYWQALNFCQSTSRGGINDALTYKGKKLSGLLVPPDVGQSYQTSAQAGYPVITLPAGIHPDSGMGYGLAILQTAWAEEELVRWGSAIEDLTRGTKYARTLPKWRGYLQRNLPVPL</sequence>
<dbReference type="PANTHER" id="PTHR42678:SF37">
    <property type="entry name" value="AMIDASE C869.01-RELATED"/>
    <property type="match status" value="1"/>
</dbReference>
<name>A0A179G8Z7_METCM</name>
<feature type="domain" description="Amidase" evidence="2">
    <location>
        <begin position="87"/>
        <end position="381"/>
    </location>
</feature>
<organism evidence="3 4">
    <name type="scientific">Pochonia chlamydosporia 170</name>
    <dbReference type="NCBI Taxonomy" id="1380566"/>
    <lineage>
        <taxon>Eukaryota</taxon>
        <taxon>Fungi</taxon>
        <taxon>Dikarya</taxon>
        <taxon>Ascomycota</taxon>
        <taxon>Pezizomycotina</taxon>
        <taxon>Sordariomycetes</taxon>
        <taxon>Hypocreomycetidae</taxon>
        <taxon>Hypocreales</taxon>
        <taxon>Clavicipitaceae</taxon>
        <taxon>Pochonia</taxon>
    </lineage>
</organism>
<dbReference type="OrthoDB" id="566138at2759"/>
<evidence type="ECO:0000256" key="1">
    <source>
        <dbReference type="SAM" id="SignalP"/>
    </source>
</evidence>
<dbReference type="STRING" id="1380566.A0A179G8Z7"/>
<dbReference type="PANTHER" id="PTHR42678">
    <property type="entry name" value="AMIDASE"/>
    <property type="match status" value="1"/>
</dbReference>
<feature type="chain" id="PRO_5008102470" evidence="1">
    <location>
        <begin position="21"/>
        <end position="587"/>
    </location>
</feature>
<dbReference type="KEGG" id="pchm:VFPPC_01822"/>
<dbReference type="RefSeq" id="XP_018150367.1">
    <property type="nucleotide sequence ID" value="XM_018281586.1"/>
</dbReference>
<reference evidence="3 4" key="1">
    <citation type="journal article" date="2016" name="PLoS Pathog.">
        <title>Biosynthesis of antibiotic leucinostatins in bio-control fungus Purpureocillium lilacinum and their inhibition on phytophthora revealed by genome mining.</title>
        <authorList>
            <person name="Wang G."/>
            <person name="Liu Z."/>
            <person name="Lin R."/>
            <person name="Li E."/>
            <person name="Mao Z."/>
            <person name="Ling J."/>
            <person name="Yang Y."/>
            <person name="Yin W.B."/>
            <person name="Xie B."/>
        </authorList>
    </citation>
    <scope>NUCLEOTIDE SEQUENCE [LARGE SCALE GENOMIC DNA]</scope>
    <source>
        <strain evidence="3">170</strain>
    </source>
</reference>
<evidence type="ECO:0000259" key="2">
    <source>
        <dbReference type="Pfam" id="PF01425"/>
    </source>
</evidence>
<comment type="caution">
    <text evidence="3">The sequence shown here is derived from an EMBL/GenBank/DDBJ whole genome shotgun (WGS) entry which is preliminary data.</text>
</comment>
<gene>
    <name evidence="3" type="ORF">VFPPC_01822</name>
</gene>
<protein>
    <submittedName>
        <fullName evidence="3">Amidase family protein</fullName>
    </submittedName>
</protein>
<accession>A0A179G8Z7</accession>
<dbReference type="Proteomes" id="UP000078397">
    <property type="component" value="Unassembled WGS sequence"/>
</dbReference>
<feature type="signal peptide" evidence="1">
    <location>
        <begin position="1"/>
        <end position="20"/>
    </location>
</feature>
<evidence type="ECO:0000313" key="4">
    <source>
        <dbReference type="Proteomes" id="UP000078397"/>
    </source>
</evidence>
<dbReference type="SUPFAM" id="SSF75304">
    <property type="entry name" value="Amidase signature (AS) enzymes"/>
    <property type="match status" value="1"/>
</dbReference>
<keyword evidence="1" id="KW-0732">Signal</keyword>
<dbReference type="Pfam" id="PF01425">
    <property type="entry name" value="Amidase"/>
    <property type="match status" value="1"/>
</dbReference>
<keyword evidence="4" id="KW-1185">Reference proteome</keyword>